<reference evidence="2 3" key="1">
    <citation type="journal article" date="2011" name="Science">
        <title>The Selaginella genome identifies genetic changes associated with the evolution of vascular plants.</title>
        <authorList>
            <person name="Banks J.A."/>
            <person name="Nishiyama T."/>
            <person name="Hasebe M."/>
            <person name="Bowman J.L."/>
            <person name="Gribskov M."/>
            <person name="dePamphilis C."/>
            <person name="Albert V.A."/>
            <person name="Aono N."/>
            <person name="Aoyama T."/>
            <person name="Ambrose B.A."/>
            <person name="Ashton N.W."/>
            <person name="Axtell M.J."/>
            <person name="Barker E."/>
            <person name="Barker M.S."/>
            <person name="Bennetzen J.L."/>
            <person name="Bonawitz N.D."/>
            <person name="Chapple C."/>
            <person name="Cheng C."/>
            <person name="Correa L.G."/>
            <person name="Dacre M."/>
            <person name="DeBarry J."/>
            <person name="Dreyer I."/>
            <person name="Elias M."/>
            <person name="Engstrom E.M."/>
            <person name="Estelle M."/>
            <person name="Feng L."/>
            <person name="Finet C."/>
            <person name="Floyd S.K."/>
            <person name="Frommer W.B."/>
            <person name="Fujita T."/>
            <person name="Gramzow L."/>
            <person name="Gutensohn M."/>
            <person name="Harholt J."/>
            <person name="Hattori M."/>
            <person name="Heyl A."/>
            <person name="Hirai T."/>
            <person name="Hiwatashi Y."/>
            <person name="Ishikawa M."/>
            <person name="Iwata M."/>
            <person name="Karol K.G."/>
            <person name="Koehler B."/>
            <person name="Kolukisaoglu U."/>
            <person name="Kubo M."/>
            <person name="Kurata T."/>
            <person name="Lalonde S."/>
            <person name="Li K."/>
            <person name="Li Y."/>
            <person name="Litt A."/>
            <person name="Lyons E."/>
            <person name="Manning G."/>
            <person name="Maruyama T."/>
            <person name="Michael T.P."/>
            <person name="Mikami K."/>
            <person name="Miyazaki S."/>
            <person name="Morinaga S."/>
            <person name="Murata T."/>
            <person name="Mueller-Roeber B."/>
            <person name="Nelson D.R."/>
            <person name="Obara M."/>
            <person name="Oguri Y."/>
            <person name="Olmstead R.G."/>
            <person name="Onodera N."/>
            <person name="Petersen B.L."/>
            <person name="Pils B."/>
            <person name="Prigge M."/>
            <person name="Rensing S.A."/>
            <person name="Riano-Pachon D.M."/>
            <person name="Roberts A.W."/>
            <person name="Sato Y."/>
            <person name="Scheller H.V."/>
            <person name="Schulz B."/>
            <person name="Schulz C."/>
            <person name="Shakirov E.V."/>
            <person name="Shibagaki N."/>
            <person name="Shinohara N."/>
            <person name="Shippen D.E."/>
            <person name="Soerensen I."/>
            <person name="Sotooka R."/>
            <person name="Sugimoto N."/>
            <person name="Sugita M."/>
            <person name="Sumikawa N."/>
            <person name="Tanurdzic M."/>
            <person name="Theissen G."/>
            <person name="Ulvskov P."/>
            <person name="Wakazuki S."/>
            <person name="Weng J.K."/>
            <person name="Willats W.W."/>
            <person name="Wipf D."/>
            <person name="Wolf P.G."/>
            <person name="Yang L."/>
            <person name="Zimmer A.D."/>
            <person name="Zhu Q."/>
            <person name="Mitros T."/>
            <person name="Hellsten U."/>
            <person name="Loque D."/>
            <person name="Otillar R."/>
            <person name="Salamov A."/>
            <person name="Schmutz J."/>
            <person name="Shapiro H."/>
            <person name="Lindquist E."/>
            <person name="Lucas S."/>
            <person name="Rokhsar D."/>
            <person name="Grigoriev I.V."/>
        </authorList>
    </citation>
    <scope>NUCLEOTIDE SEQUENCE [LARGE SCALE GENOMIC DNA]</scope>
</reference>
<dbReference type="Gramene" id="EFJ22555">
    <property type="protein sequence ID" value="EFJ22555"/>
    <property type="gene ID" value="SELMODRAFT_443167"/>
</dbReference>
<dbReference type="KEGG" id="smo:SELMODRAFT_443167"/>
<sequence length="240" mass="26853">MAPKGKKGKKGGAPKPDSGWQKALGNFKWERPLEALPDPAAAPNFGEIRATILHVCQLISILWSSKVNEAFIDELFRASRPSLEKLELRGATSLARFVMPDNIANALKELDLSCCTALEYVFLESSSLEKLSLARCGKLRTGHIVARGLKELNLHECNELVDLMFWSDNVLILNPPYKEKDRLELYCPELKGFHCPPMKLGSHIVQVFLLANRPRVEQVQVPLANRPRFAAFHASGRTIQ</sequence>
<dbReference type="AlphaFoldDB" id="D8RZ60"/>
<evidence type="ECO:0000313" key="2">
    <source>
        <dbReference type="EMBL" id="EFJ22555.1"/>
    </source>
</evidence>
<evidence type="ECO:0000256" key="1">
    <source>
        <dbReference type="SAM" id="MobiDB-lite"/>
    </source>
</evidence>
<dbReference type="SUPFAM" id="SSF52047">
    <property type="entry name" value="RNI-like"/>
    <property type="match status" value="1"/>
</dbReference>
<feature type="compositionally biased region" description="Basic residues" evidence="1">
    <location>
        <begin position="1"/>
        <end position="12"/>
    </location>
</feature>
<feature type="region of interest" description="Disordered" evidence="1">
    <location>
        <begin position="1"/>
        <end position="21"/>
    </location>
</feature>
<accession>D8RZ60</accession>
<gene>
    <name evidence="2" type="ORF">SELMODRAFT_443167</name>
</gene>
<name>D8RZ60_SELML</name>
<dbReference type="InterPro" id="IPR032675">
    <property type="entry name" value="LRR_dom_sf"/>
</dbReference>
<dbReference type="HOGENOM" id="CLU_1158065_0_0_1"/>
<evidence type="ECO:0000313" key="3">
    <source>
        <dbReference type="Proteomes" id="UP000001514"/>
    </source>
</evidence>
<organism evidence="3">
    <name type="scientific">Selaginella moellendorffii</name>
    <name type="common">Spikemoss</name>
    <dbReference type="NCBI Taxonomy" id="88036"/>
    <lineage>
        <taxon>Eukaryota</taxon>
        <taxon>Viridiplantae</taxon>
        <taxon>Streptophyta</taxon>
        <taxon>Embryophyta</taxon>
        <taxon>Tracheophyta</taxon>
        <taxon>Lycopodiopsida</taxon>
        <taxon>Selaginellales</taxon>
        <taxon>Selaginellaceae</taxon>
        <taxon>Selaginella</taxon>
    </lineage>
</organism>
<dbReference type="EMBL" id="GL377595">
    <property type="protein sequence ID" value="EFJ22555.1"/>
    <property type="molecule type" value="Genomic_DNA"/>
</dbReference>
<dbReference type="Proteomes" id="UP000001514">
    <property type="component" value="Unassembled WGS sequence"/>
</dbReference>
<dbReference type="Gene3D" id="3.80.10.10">
    <property type="entry name" value="Ribonuclease Inhibitor"/>
    <property type="match status" value="1"/>
</dbReference>
<dbReference type="eggNOG" id="ENOG502SAJE">
    <property type="taxonomic scope" value="Eukaryota"/>
</dbReference>
<proteinExistence type="predicted"/>
<dbReference type="InParanoid" id="D8RZ60"/>
<keyword evidence="3" id="KW-1185">Reference proteome</keyword>
<protein>
    <submittedName>
        <fullName evidence="2">Uncharacterized protein</fullName>
    </submittedName>
</protein>